<reference evidence="1" key="1">
    <citation type="journal article" date="2018" name="DNA Res.">
        <title>Multiple hybrid de novo genome assembly of finger millet, an orphan allotetraploid crop.</title>
        <authorList>
            <person name="Hatakeyama M."/>
            <person name="Aluri S."/>
            <person name="Balachadran M.T."/>
            <person name="Sivarajan S.R."/>
            <person name="Patrignani A."/>
            <person name="Gruter S."/>
            <person name="Poveda L."/>
            <person name="Shimizu-Inatsugi R."/>
            <person name="Baeten J."/>
            <person name="Francoijs K.J."/>
            <person name="Nataraja K.N."/>
            <person name="Reddy Y.A.N."/>
            <person name="Phadnis S."/>
            <person name="Ravikumar R.L."/>
            <person name="Schlapbach R."/>
            <person name="Sreeman S.M."/>
            <person name="Shimizu K.K."/>
        </authorList>
    </citation>
    <scope>NUCLEOTIDE SEQUENCE</scope>
</reference>
<gene>
    <name evidence="1" type="primary">gb13121</name>
    <name evidence="1" type="ORF">PR202_gb13121</name>
</gene>
<organism evidence="1 2">
    <name type="scientific">Eleusine coracana subsp. coracana</name>
    <dbReference type="NCBI Taxonomy" id="191504"/>
    <lineage>
        <taxon>Eukaryota</taxon>
        <taxon>Viridiplantae</taxon>
        <taxon>Streptophyta</taxon>
        <taxon>Embryophyta</taxon>
        <taxon>Tracheophyta</taxon>
        <taxon>Spermatophyta</taxon>
        <taxon>Magnoliopsida</taxon>
        <taxon>Liliopsida</taxon>
        <taxon>Poales</taxon>
        <taxon>Poaceae</taxon>
        <taxon>PACMAD clade</taxon>
        <taxon>Chloridoideae</taxon>
        <taxon>Cynodonteae</taxon>
        <taxon>Eleusininae</taxon>
        <taxon>Eleusine</taxon>
    </lineage>
</organism>
<proteinExistence type="predicted"/>
<evidence type="ECO:0000313" key="2">
    <source>
        <dbReference type="Proteomes" id="UP001054889"/>
    </source>
</evidence>
<comment type="caution">
    <text evidence="1">The sequence shown here is derived from an EMBL/GenBank/DDBJ whole genome shotgun (WGS) entry which is preliminary data.</text>
</comment>
<reference evidence="1" key="2">
    <citation type="submission" date="2021-12" db="EMBL/GenBank/DDBJ databases">
        <title>Resequencing data analysis of finger millet.</title>
        <authorList>
            <person name="Hatakeyama M."/>
            <person name="Aluri S."/>
            <person name="Balachadran M.T."/>
            <person name="Sivarajan S.R."/>
            <person name="Poveda L."/>
            <person name="Shimizu-Inatsugi R."/>
            <person name="Schlapbach R."/>
            <person name="Sreeman S.M."/>
            <person name="Shimizu K.K."/>
        </authorList>
    </citation>
    <scope>NUCLEOTIDE SEQUENCE</scope>
</reference>
<accession>A0AAV5ES02</accession>
<dbReference type="EMBL" id="BQKI01000078">
    <property type="protein sequence ID" value="GJN25309.1"/>
    <property type="molecule type" value="Genomic_DNA"/>
</dbReference>
<keyword evidence="2" id="KW-1185">Reference proteome</keyword>
<evidence type="ECO:0000313" key="1">
    <source>
        <dbReference type="EMBL" id="GJN25309.1"/>
    </source>
</evidence>
<protein>
    <submittedName>
        <fullName evidence="1">Uncharacterized protein</fullName>
    </submittedName>
</protein>
<dbReference type="AlphaFoldDB" id="A0AAV5ES02"/>
<sequence>MVEPPGAGDIGGWNWELELIVLNSRCLGGMEFGIGNQTQFQPVLVLFSLPHPQFGAEHLRIGWNRSSPVALSLSRCPVAPTSASPPPFLHLAGALPPIAGTPTFLRLVGAPPFLPRRRPSLLPSPTLAPPSPSPMMAWSLVAATSSMAAVDSSLATTWRRGSGRGASLPNSGFELPQLQHLLPHLPCCPESSLCLPVY</sequence>
<name>A0AAV5ES02_ELECO</name>
<dbReference type="Proteomes" id="UP001054889">
    <property type="component" value="Unassembled WGS sequence"/>
</dbReference>